<dbReference type="AlphaFoldDB" id="A0A3S5BG53"/>
<name>A0A3S5BG53_9PLAT</name>
<dbReference type="InterPro" id="IPR001304">
    <property type="entry name" value="C-type_lectin-like"/>
</dbReference>
<gene>
    <name evidence="2" type="ORF">PXEA_LOCUS37491</name>
</gene>
<evidence type="ECO:0000313" key="3">
    <source>
        <dbReference type="Proteomes" id="UP000784294"/>
    </source>
</evidence>
<dbReference type="Proteomes" id="UP000784294">
    <property type="component" value="Unassembled WGS sequence"/>
</dbReference>
<dbReference type="Gene3D" id="3.10.100.10">
    <property type="entry name" value="Mannose-Binding Protein A, subunit A"/>
    <property type="match status" value="1"/>
</dbReference>
<evidence type="ECO:0000313" key="2">
    <source>
        <dbReference type="EMBL" id="VEL44051.1"/>
    </source>
</evidence>
<dbReference type="InterPro" id="IPR016186">
    <property type="entry name" value="C-type_lectin-like/link_sf"/>
</dbReference>
<reference evidence="2" key="1">
    <citation type="submission" date="2018-11" db="EMBL/GenBank/DDBJ databases">
        <authorList>
            <consortium name="Pathogen Informatics"/>
        </authorList>
    </citation>
    <scope>NUCLEOTIDE SEQUENCE</scope>
</reference>
<sequence>MEPEHSVSACLGLLSCIWLYVPSQLYYADVGHFFTMLTSGICVLKATKFKDICSAAALCVSLSTTLKVPVSLIGSDHEKVYEITKLSEYFWVGIHDLLIPQNNIEIGWQFIDSVKHNRMEPNKPISWYPSEPSDYADGEQCTLSSKARLYDYRCTLKRKNEVAMTICQQYAGTETVNKNIYDSADPTTNRFVRNLPEEVVDT</sequence>
<feature type="non-terminal residue" evidence="2">
    <location>
        <position position="1"/>
    </location>
</feature>
<accession>A0A3S5BG53</accession>
<keyword evidence="3" id="KW-1185">Reference proteome</keyword>
<feature type="domain" description="C-type lectin" evidence="1">
    <location>
        <begin position="38"/>
        <end position="154"/>
    </location>
</feature>
<dbReference type="PROSITE" id="PS50041">
    <property type="entry name" value="C_TYPE_LECTIN_2"/>
    <property type="match status" value="1"/>
</dbReference>
<evidence type="ECO:0000259" key="1">
    <source>
        <dbReference type="PROSITE" id="PS50041"/>
    </source>
</evidence>
<comment type="caution">
    <text evidence="2">The sequence shown here is derived from an EMBL/GenBank/DDBJ whole genome shotgun (WGS) entry which is preliminary data.</text>
</comment>
<dbReference type="SUPFAM" id="SSF56436">
    <property type="entry name" value="C-type lectin-like"/>
    <property type="match status" value="1"/>
</dbReference>
<dbReference type="EMBL" id="CAAALY010288748">
    <property type="protein sequence ID" value="VEL44051.1"/>
    <property type="molecule type" value="Genomic_DNA"/>
</dbReference>
<organism evidence="2 3">
    <name type="scientific">Protopolystoma xenopodis</name>
    <dbReference type="NCBI Taxonomy" id="117903"/>
    <lineage>
        <taxon>Eukaryota</taxon>
        <taxon>Metazoa</taxon>
        <taxon>Spiralia</taxon>
        <taxon>Lophotrochozoa</taxon>
        <taxon>Platyhelminthes</taxon>
        <taxon>Monogenea</taxon>
        <taxon>Polyopisthocotylea</taxon>
        <taxon>Polystomatidea</taxon>
        <taxon>Polystomatidae</taxon>
        <taxon>Protopolystoma</taxon>
    </lineage>
</organism>
<proteinExistence type="predicted"/>
<dbReference type="InterPro" id="IPR016187">
    <property type="entry name" value="CTDL_fold"/>
</dbReference>
<protein>
    <recommendedName>
        <fullName evidence="1">C-type lectin domain-containing protein</fullName>
    </recommendedName>
</protein>